<sequence>MALNRSSQVPLVANRLREDSFCKIIVFARWNLSCRNILSLQCGSSKVVSNCFHVTLISLKPVDKCVMAEQL</sequence>
<evidence type="ECO:0000313" key="1">
    <source>
        <dbReference type="EMBL" id="OMO71427.1"/>
    </source>
</evidence>
<reference evidence="1 2" key="1">
    <citation type="submission" date="2013-09" db="EMBL/GenBank/DDBJ databases">
        <title>Corchorus capsularis genome sequencing.</title>
        <authorList>
            <person name="Alam M."/>
            <person name="Haque M.S."/>
            <person name="Islam M.S."/>
            <person name="Emdad E.M."/>
            <person name="Islam M.M."/>
            <person name="Ahmed B."/>
            <person name="Halim A."/>
            <person name="Hossen Q.M.M."/>
            <person name="Hossain M.Z."/>
            <person name="Ahmed R."/>
            <person name="Khan M.M."/>
            <person name="Islam R."/>
            <person name="Rashid M.M."/>
            <person name="Khan S.A."/>
            <person name="Rahman M.S."/>
            <person name="Alam M."/>
        </authorList>
    </citation>
    <scope>NUCLEOTIDE SEQUENCE [LARGE SCALE GENOMIC DNA]</scope>
    <source>
        <strain evidence="2">cv. CVL-1</strain>
        <tissue evidence="1">Whole seedling</tissue>
    </source>
</reference>
<name>A0A1R3HLW4_COCAP</name>
<evidence type="ECO:0000313" key="2">
    <source>
        <dbReference type="Proteomes" id="UP000188268"/>
    </source>
</evidence>
<dbReference type="Proteomes" id="UP000188268">
    <property type="component" value="Unassembled WGS sequence"/>
</dbReference>
<comment type="caution">
    <text evidence="1">The sequence shown here is derived from an EMBL/GenBank/DDBJ whole genome shotgun (WGS) entry which is preliminary data.</text>
</comment>
<dbReference type="Gramene" id="OMO71427">
    <property type="protein sequence ID" value="OMO71427"/>
    <property type="gene ID" value="CCACVL1_18224"/>
</dbReference>
<accession>A0A1R3HLW4</accession>
<keyword evidence="2" id="KW-1185">Reference proteome</keyword>
<organism evidence="1 2">
    <name type="scientific">Corchorus capsularis</name>
    <name type="common">Jute</name>
    <dbReference type="NCBI Taxonomy" id="210143"/>
    <lineage>
        <taxon>Eukaryota</taxon>
        <taxon>Viridiplantae</taxon>
        <taxon>Streptophyta</taxon>
        <taxon>Embryophyta</taxon>
        <taxon>Tracheophyta</taxon>
        <taxon>Spermatophyta</taxon>
        <taxon>Magnoliopsida</taxon>
        <taxon>eudicotyledons</taxon>
        <taxon>Gunneridae</taxon>
        <taxon>Pentapetalae</taxon>
        <taxon>rosids</taxon>
        <taxon>malvids</taxon>
        <taxon>Malvales</taxon>
        <taxon>Malvaceae</taxon>
        <taxon>Grewioideae</taxon>
        <taxon>Apeibeae</taxon>
        <taxon>Corchorus</taxon>
    </lineage>
</organism>
<dbReference type="AlphaFoldDB" id="A0A1R3HLW4"/>
<proteinExistence type="predicted"/>
<gene>
    <name evidence="1" type="ORF">CCACVL1_18224</name>
</gene>
<protein>
    <submittedName>
        <fullName evidence="1">Uncharacterized protein</fullName>
    </submittedName>
</protein>
<dbReference type="EMBL" id="AWWV01011623">
    <property type="protein sequence ID" value="OMO71427.1"/>
    <property type="molecule type" value="Genomic_DNA"/>
</dbReference>